<keyword evidence="5 6" id="KW-0472">Membrane</keyword>
<evidence type="ECO:0000313" key="7">
    <source>
        <dbReference type="EMBL" id="GAA4750480.1"/>
    </source>
</evidence>
<proteinExistence type="inferred from homology"/>
<gene>
    <name evidence="7" type="ORF">GCM10025783_23750</name>
</gene>
<organism evidence="7 8">
    <name type="scientific">Amnibacterium soli</name>
    <dbReference type="NCBI Taxonomy" id="1282736"/>
    <lineage>
        <taxon>Bacteria</taxon>
        <taxon>Bacillati</taxon>
        <taxon>Actinomycetota</taxon>
        <taxon>Actinomycetes</taxon>
        <taxon>Micrococcales</taxon>
        <taxon>Microbacteriaceae</taxon>
        <taxon>Amnibacterium</taxon>
    </lineage>
</organism>
<evidence type="ECO:0000256" key="5">
    <source>
        <dbReference type="ARBA" id="ARBA00023136"/>
    </source>
</evidence>
<keyword evidence="3 6" id="KW-0812">Transmembrane</keyword>
<comment type="similarity">
    <text evidence="2">Belongs to the UPF0014 family.</text>
</comment>
<feature type="transmembrane region" description="Helical" evidence="6">
    <location>
        <begin position="94"/>
        <end position="116"/>
    </location>
</feature>
<feature type="transmembrane region" description="Helical" evidence="6">
    <location>
        <begin position="12"/>
        <end position="32"/>
    </location>
</feature>
<keyword evidence="4 6" id="KW-1133">Transmembrane helix</keyword>
<feature type="transmembrane region" description="Helical" evidence="6">
    <location>
        <begin position="218"/>
        <end position="240"/>
    </location>
</feature>
<sequence>MAGVVSGELLPTLVGVLLLCAVSVVVLAVAGVPEPWGPTLAVVRAAVQLAAISLVLTGVITSPLWVALALLVMLTVAVGTSTRRLGWSRRHLRVVAAGIGAGALVALAVVFASGALAPTPRYLLAIGGIVVGNAMAITTLSARRFLEAVDEHWDEVEGWLALGAQPQEATRLLARGAVHTALVPNVDQTKTTGLVTLPGAFVGAIFGGLPPFEAGRFQIVVLAAIIAAGAVSATLTVRLLGRVEQRPVRG</sequence>
<dbReference type="InterPro" id="IPR005226">
    <property type="entry name" value="UPF0014_fam"/>
</dbReference>
<name>A0ABP8Z9N4_9MICO</name>
<reference evidence="8" key="1">
    <citation type="journal article" date="2019" name="Int. J. Syst. Evol. Microbiol.">
        <title>The Global Catalogue of Microorganisms (GCM) 10K type strain sequencing project: providing services to taxonomists for standard genome sequencing and annotation.</title>
        <authorList>
            <consortium name="The Broad Institute Genomics Platform"/>
            <consortium name="The Broad Institute Genome Sequencing Center for Infectious Disease"/>
            <person name="Wu L."/>
            <person name="Ma J."/>
        </authorList>
    </citation>
    <scope>NUCLEOTIDE SEQUENCE [LARGE SCALE GENOMIC DNA]</scope>
    <source>
        <strain evidence="8">JCM 19015</strain>
    </source>
</reference>
<feature type="transmembrane region" description="Helical" evidence="6">
    <location>
        <begin position="194"/>
        <end position="212"/>
    </location>
</feature>
<accession>A0ABP8Z9N4</accession>
<dbReference type="EMBL" id="BAABLP010000004">
    <property type="protein sequence ID" value="GAA4750480.1"/>
    <property type="molecule type" value="Genomic_DNA"/>
</dbReference>
<dbReference type="Pfam" id="PF03649">
    <property type="entry name" value="UPF0014"/>
    <property type="match status" value="1"/>
</dbReference>
<evidence type="ECO:0000313" key="8">
    <source>
        <dbReference type="Proteomes" id="UP001500121"/>
    </source>
</evidence>
<dbReference type="PANTHER" id="PTHR30028:SF0">
    <property type="entry name" value="PROTEIN ALUMINUM SENSITIVE 3"/>
    <property type="match status" value="1"/>
</dbReference>
<evidence type="ECO:0000256" key="2">
    <source>
        <dbReference type="ARBA" id="ARBA00005268"/>
    </source>
</evidence>
<protein>
    <submittedName>
        <fullName evidence="7">ABC transporter permease</fullName>
    </submittedName>
</protein>
<evidence type="ECO:0000256" key="6">
    <source>
        <dbReference type="SAM" id="Phobius"/>
    </source>
</evidence>
<dbReference type="RefSeq" id="WP_345481418.1">
    <property type="nucleotide sequence ID" value="NZ_BAABLP010000004.1"/>
</dbReference>
<comment type="caution">
    <text evidence="7">The sequence shown here is derived from an EMBL/GenBank/DDBJ whole genome shotgun (WGS) entry which is preliminary data.</text>
</comment>
<keyword evidence="8" id="KW-1185">Reference proteome</keyword>
<evidence type="ECO:0000256" key="4">
    <source>
        <dbReference type="ARBA" id="ARBA00022989"/>
    </source>
</evidence>
<dbReference type="PANTHER" id="PTHR30028">
    <property type="entry name" value="UPF0014 INNER MEMBRANE PROTEIN YBBM-RELATED"/>
    <property type="match status" value="1"/>
</dbReference>
<evidence type="ECO:0000256" key="1">
    <source>
        <dbReference type="ARBA" id="ARBA00004141"/>
    </source>
</evidence>
<comment type="subcellular location">
    <subcellularLocation>
        <location evidence="1">Membrane</location>
        <topology evidence="1">Multi-pass membrane protein</topology>
    </subcellularLocation>
</comment>
<feature type="transmembrane region" description="Helical" evidence="6">
    <location>
        <begin position="122"/>
        <end position="142"/>
    </location>
</feature>
<dbReference type="Proteomes" id="UP001500121">
    <property type="component" value="Unassembled WGS sequence"/>
</dbReference>
<evidence type="ECO:0000256" key="3">
    <source>
        <dbReference type="ARBA" id="ARBA00022692"/>
    </source>
</evidence>